<evidence type="ECO:0000313" key="1">
    <source>
        <dbReference type="EMBL" id="KNZ61069.1"/>
    </source>
</evidence>
<dbReference type="EMBL" id="LAVV01005085">
    <property type="protein sequence ID" value="KNZ61069.1"/>
    <property type="molecule type" value="Genomic_DNA"/>
</dbReference>
<dbReference type="Proteomes" id="UP000037035">
    <property type="component" value="Unassembled WGS sequence"/>
</dbReference>
<gene>
    <name evidence="1" type="ORF">VP01_14578g1</name>
</gene>
<dbReference type="OrthoDB" id="8955945at2759"/>
<comment type="caution">
    <text evidence="1">The sequence shown here is derived from an EMBL/GenBank/DDBJ whole genome shotgun (WGS) entry which is preliminary data.</text>
</comment>
<dbReference type="AlphaFoldDB" id="A0A0L6VK34"/>
<evidence type="ECO:0000313" key="2">
    <source>
        <dbReference type="Proteomes" id="UP000037035"/>
    </source>
</evidence>
<dbReference type="VEuPathDB" id="FungiDB:VP01_14578g1"/>
<reference evidence="1 2" key="1">
    <citation type="submission" date="2015-08" db="EMBL/GenBank/DDBJ databases">
        <title>Next Generation Sequencing and Analysis of the Genome of Puccinia sorghi L Schw, the Causal Agent of Maize Common Rust.</title>
        <authorList>
            <person name="Rochi L."/>
            <person name="Burguener G."/>
            <person name="Darino M."/>
            <person name="Turjanski A."/>
            <person name="Kreff E."/>
            <person name="Dieguez M.J."/>
            <person name="Sacco F."/>
        </authorList>
    </citation>
    <scope>NUCLEOTIDE SEQUENCE [LARGE SCALE GENOMIC DNA]</scope>
    <source>
        <strain evidence="1 2">RO10H11247</strain>
    </source>
</reference>
<name>A0A0L6VK34_9BASI</name>
<sequence>AFLHQVGLYFLTEPTQFPTDRSKIIFVLGNLTGDAAKWAYPFNHRLLNAKNPGRTALALEEFIQLAGVRIRLGQHSVDQPLPEQTEGEHLNWYSIILMHFC</sequence>
<proteinExistence type="predicted"/>
<keyword evidence="2" id="KW-1185">Reference proteome</keyword>
<evidence type="ECO:0008006" key="3">
    <source>
        <dbReference type="Google" id="ProtNLM"/>
    </source>
</evidence>
<organism evidence="1 2">
    <name type="scientific">Puccinia sorghi</name>
    <dbReference type="NCBI Taxonomy" id="27349"/>
    <lineage>
        <taxon>Eukaryota</taxon>
        <taxon>Fungi</taxon>
        <taxon>Dikarya</taxon>
        <taxon>Basidiomycota</taxon>
        <taxon>Pucciniomycotina</taxon>
        <taxon>Pucciniomycetes</taxon>
        <taxon>Pucciniales</taxon>
        <taxon>Pucciniaceae</taxon>
        <taxon>Puccinia</taxon>
    </lineage>
</organism>
<feature type="non-terminal residue" evidence="1">
    <location>
        <position position="1"/>
    </location>
</feature>
<protein>
    <recommendedName>
        <fullName evidence="3">DUF4939 domain-containing protein</fullName>
    </recommendedName>
</protein>
<accession>A0A0L6VK34</accession>